<protein>
    <submittedName>
        <fullName evidence="2">Uncharacterized protein</fullName>
    </submittedName>
</protein>
<feature type="region of interest" description="Disordered" evidence="1">
    <location>
        <begin position="1"/>
        <end position="83"/>
    </location>
</feature>
<feature type="compositionally biased region" description="Low complexity" evidence="1">
    <location>
        <begin position="46"/>
        <end position="66"/>
    </location>
</feature>
<proteinExistence type="predicted"/>
<name>A0AAV2PH58_MEGNR</name>
<accession>A0AAV2PH58</accession>
<evidence type="ECO:0000313" key="2">
    <source>
        <dbReference type="EMBL" id="CAL4059439.1"/>
    </source>
</evidence>
<comment type="caution">
    <text evidence="2">The sequence shown here is derived from an EMBL/GenBank/DDBJ whole genome shotgun (WGS) entry which is preliminary data.</text>
</comment>
<dbReference type="Proteomes" id="UP001497623">
    <property type="component" value="Unassembled WGS sequence"/>
</dbReference>
<keyword evidence="3" id="KW-1185">Reference proteome</keyword>
<evidence type="ECO:0000313" key="3">
    <source>
        <dbReference type="Proteomes" id="UP001497623"/>
    </source>
</evidence>
<sequence length="142" mass="15536">MGSYSGGGFGSGRHSPSNTAFPRVEIDRKVRSAENLRNFRQPGQISGLSDLRPLSSRRSSRQSQSLENCCHPPTPLLQEDGLRGNSLDSASIRSCSLRRPHAPHIKDCIYGEMSQESSVQSQCSLRYNISTDSSTACSDYPS</sequence>
<feature type="compositionally biased region" description="Basic and acidic residues" evidence="1">
    <location>
        <begin position="24"/>
        <end position="34"/>
    </location>
</feature>
<dbReference type="AlphaFoldDB" id="A0AAV2PH58"/>
<organism evidence="2 3">
    <name type="scientific">Meganyctiphanes norvegica</name>
    <name type="common">Northern krill</name>
    <name type="synonym">Thysanopoda norvegica</name>
    <dbReference type="NCBI Taxonomy" id="48144"/>
    <lineage>
        <taxon>Eukaryota</taxon>
        <taxon>Metazoa</taxon>
        <taxon>Ecdysozoa</taxon>
        <taxon>Arthropoda</taxon>
        <taxon>Crustacea</taxon>
        <taxon>Multicrustacea</taxon>
        <taxon>Malacostraca</taxon>
        <taxon>Eumalacostraca</taxon>
        <taxon>Eucarida</taxon>
        <taxon>Euphausiacea</taxon>
        <taxon>Euphausiidae</taxon>
        <taxon>Meganyctiphanes</taxon>
    </lineage>
</organism>
<gene>
    <name evidence="2" type="ORF">MNOR_LOCUS561</name>
</gene>
<reference evidence="2 3" key="1">
    <citation type="submission" date="2024-05" db="EMBL/GenBank/DDBJ databases">
        <authorList>
            <person name="Wallberg A."/>
        </authorList>
    </citation>
    <scope>NUCLEOTIDE SEQUENCE [LARGE SCALE GENOMIC DNA]</scope>
</reference>
<evidence type="ECO:0000256" key="1">
    <source>
        <dbReference type="SAM" id="MobiDB-lite"/>
    </source>
</evidence>
<feature type="compositionally biased region" description="Gly residues" evidence="1">
    <location>
        <begin position="1"/>
        <end position="11"/>
    </location>
</feature>
<dbReference type="EMBL" id="CAXKWB010000130">
    <property type="protein sequence ID" value="CAL4059439.1"/>
    <property type="molecule type" value="Genomic_DNA"/>
</dbReference>
<feature type="non-terminal residue" evidence="2">
    <location>
        <position position="142"/>
    </location>
</feature>